<protein>
    <submittedName>
        <fullName evidence="2">Uncharacterized protein</fullName>
    </submittedName>
</protein>
<dbReference type="Proteomes" id="UP000039021">
    <property type="component" value="Unassembled WGS sequence"/>
</dbReference>
<gene>
    <name evidence="2" type="ORF">ERS007739_03376</name>
</gene>
<feature type="compositionally biased region" description="Low complexity" evidence="1">
    <location>
        <begin position="80"/>
        <end position="93"/>
    </location>
</feature>
<name>A0A916LDS5_MYCTX</name>
<sequence>MSSGPIGTASTTLSAPCARATWHAALAVAPVAMPSSTITAIRPVNGMRSRPRRKRSARRCSSISCLRSTASMAAASRCVPRTTSSLSTRTPSSPMAPKANSGWNGTPSLRTTRTSSGACSDLATSKATGTPPRGKPRTTTALPDSCARRCANWRPASPRSSKSFICRVCRHLMAPNMELGPWAD</sequence>
<feature type="region of interest" description="Disordered" evidence="1">
    <location>
        <begin position="76"/>
        <end position="141"/>
    </location>
</feature>
<dbReference type="EMBL" id="CSBK01001736">
    <property type="protein sequence ID" value="COZ08361.1"/>
    <property type="molecule type" value="Genomic_DNA"/>
</dbReference>
<evidence type="ECO:0000313" key="2">
    <source>
        <dbReference type="EMBL" id="COZ08361.1"/>
    </source>
</evidence>
<organism evidence="2 3">
    <name type="scientific">Mycobacterium tuberculosis</name>
    <dbReference type="NCBI Taxonomy" id="1773"/>
    <lineage>
        <taxon>Bacteria</taxon>
        <taxon>Bacillati</taxon>
        <taxon>Actinomycetota</taxon>
        <taxon>Actinomycetes</taxon>
        <taxon>Mycobacteriales</taxon>
        <taxon>Mycobacteriaceae</taxon>
        <taxon>Mycobacterium</taxon>
        <taxon>Mycobacterium tuberculosis complex</taxon>
    </lineage>
</organism>
<feature type="compositionally biased region" description="Low complexity" evidence="1">
    <location>
        <begin position="128"/>
        <end position="140"/>
    </location>
</feature>
<dbReference type="AlphaFoldDB" id="A0A916LDS5"/>
<evidence type="ECO:0000256" key="1">
    <source>
        <dbReference type="SAM" id="MobiDB-lite"/>
    </source>
</evidence>
<feature type="compositionally biased region" description="Polar residues" evidence="1">
    <location>
        <begin position="101"/>
        <end position="127"/>
    </location>
</feature>
<accession>A0A916LDS5</accession>
<reference evidence="3" key="1">
    <citation type="submission" date="2015-03" db="EMBL/GenBank/DDBJ databases">
        <authorList>
            <consortium name="Pathogen Informatics"/>
        </authorList>
    </citation>
    <scope>NUCLEOTIDE SEQUENCE [LARGE SCALE GENOMIC DNA]</scope>
    <source>
        <strain evidence="3">N09902308</strain>
    </source>
</reference>
<proteinExistence type="predicted"/>
<comment type="caution">
    <text evidence="2">The sequence shown here is derived from an EMBL/GenBank/DDBJ whole genome shotgun (WGS) entry which is preliminary data.</text>
</comment>
<evidence type="ECO:0000313" key="3">
    <source>
        <dbReference type="Proteomes" id="UP000039021"/>
    </source>
</evidence>